<accession>A0ABR7FZW1</accession>
<evidence type="ECO:0008006" key="4">
    <source>
        <dbReference type="Google" id="ProtNLM"/>
    </source>
</evidence>
<evidence type="ECO:0000313" key="3">
    <source>
        <dbReference type="Proteomes" id="UP000628463"/>
    </source>
</evidence>
<evidence type="ECO:0000256" key="1">
    <source>
        <dbReference type="SAM" id="Phobius"/>
    </source>
</evidence>
<evidence type="ECO:0000313" key="2">
    <source>
        <dbReference type="EMBL" id="MBC5680026.1"/>
    </source>
</evidence>
<proteinExistence type="predicted"/>
<feature type="transmembrane region" description="Helical" evidence="1">
    <location>
        <begin position="89"/>
        <end position="111"/>
    </location>
</feature>
<comment type="caution">
    <text evidence="2">The sequence shown here is derived from an EMBL/GenBank/DDBJ whole genome shotgun (WGS) entry which is preliminary data.</text>
</comment>
<name>A0ABR7FZW1_9FIRM</name>
<dbReference type="Proteomes" id="UP000628463">
    <property type="component" value="Unassembled WGS sequence"/>
</dbReference>
<keyword evidence="1" id="KW-0472">Membrane</keyword>
<sequence>MKSFKTNKKLIYIFLVLSIILSGMYFGTDNEEFRCNKSGGTSASYVYQVIDDTYGGNEICMGEILGLKDINVFQTKDIISYRYNLKINFSFALILLEFIIMIFFSMNYYYIHEKNQYIRRKIIITYIHNQDGEKSCAVIS</sequence>
<keyword evidence="1" id="KW-0812">Transmembrane</keyword>
<feature type="transmembrane region" description="Helical" evidence="1">
    <location>
        <begin position="10"/>
        <end position="28"/>
    </location>
</feature>
<keyword evidence="3" id="KW-1185">Reference proteome</keyword>
<organism evidence="2 3">
    <name type="scientific">Lachnospira hominis</name>
    <name type="common">ex Liu et al. 2021</name>
    <dbReference type="NCBI Taxonomy" id="2763051"/>
    <lineage>
        <taxon>Bacteria</taxon>
        <taxon>Bacillati</taxon>
        <taxon>Bacillota</taxon>
        <taxon>Clostridia</taxon>
        <taxon>Lachnospirales</taxon>
        <taxon>Lachnospiraceae</taxon>
        <taxon>Lachnospira</taxon>
    </lineage>
</organism>
<protein>
    <recommendedName>
        <fullName evidence="4">DUF3592 domain-containing protein</fullName>
    </recommendedName>
</protein>
<keyword evidence="1" id="KW-1133">Transmembrane helix</keyword>
<gene>
    <name evidence="2" type="ORF">H8S01_03490</name>
</gene>
<dbReference type="EMBL" id="JACOPD010000002">
    <property type="protein sequence ID" value="MBC5680026.1"/>
    <property type="molecule type" value="Genomic_DNA"/>
</dbReference>
<dbReference type="RefSeq" id="WP_186836186.1">
    <property type="nucleotide sequence ID" value="NZ_JACOPD010000002.1"/>
</dbReference>
<reference evidence="2 3" key="1">
    <citation type="submission" date="2020-08" db="EMBL/GenBank/DDBJ databases">
        <title>Genome public.</title>
        <authorList>
            <person name="Liu C."/>
            <person name="Sun Q."/>
        </authorList>
    </citation>
    <scope>NUCLEOTIDE SEQUENCE [LARGE SCALE GENOMIC DNA]</scope>
    <source>
        <strain evidence="2 3">NSJ-43</strain>
    </source>
</reference>